<comment type="caution">
    <text evidence="2">The sequence shown here is derived from an EMBL/GenBank/DDBJ whole genome shotgun (WGS) entry which is preliminary data.</text>
</comment>
<feature type="compositionally biased region" description="Basic and acidic residues" evidence="1">
    <location>
        <begin position="159"/>
        <end position="175"/>
    </location>
</feature>
<evidence type="ECO:0000313" key="2">
    <source>
        <dbReference type="EMBL" id="KAK3353514.1"/>
    </source>
</evidence>
<feature type="compositionally biased region" description="Polar residues" evidence="1">
    <location>
        <begin position="193"/>
        <end position="202"/>
    </location>
</feature>
<dbReference type="EMBL" id="JAUIQD010000004">
    <property type="protein sequence ID" value="KAK3353514.1"/>
    <property type="molecule type" value="Genomic_DNA"/>
</dbReference>
<dbReference type="Proteomes" id="UP001275084">
    <property type="component" value="Unassembled WGS sequence"/>
</dbReference>
<keyword evidence="3" id="KW-1185">Reference proteome</keyword>
<reference evidence="2" key="1">
    <citation type="journal article" date="2023" name="Mol. Phylogenet. Evol.">
        <title>Genome-scale phylogeny and comparative genomics of the fungal order Sordariales.</title>
        <authorList>
            <person name="Hensen N."/>
            <person name="Bonometti L."/>
            <person name="Westerberg I."/>
            <person name="Brannstrom I.O."/>
            <person name="Guillou S."/>
            <person name="Cros-Aarteil S."/>
            <person name="Calhoun S."/>
            <person name="Haridas S."/>
            <person name="Kuo A."/>
            <person name="Mondo S."/>
            <person name="Pangilinan J."/>
            <person name="Riley R."/>
            <person name="LaButti K."/>
            <person name="Andreopoulos B."/>
            <person name="Lipzen A."/>
            <person name="Chen C."/>
            <person name="Yan M."/>
            <person name="Daum C."/>
            <person name="Ng V."/>
            <person name="Clum A."/>
            <person name="Steindorff A."/>
            <person name="Ohm R.A."/>
            <person name="Martin F."/>
            <person name="Silar P."/>
            <person name="Natvig D.O."/>
            <person name="Lalanne C."/>
            <person name="Gautier V."/>
            <person name="Ament-Velasquez S.L."/>
            <person name="Kruys A."/>
            <person name="Hutchinson M.I."/>
            <person name="Powell A.J."/>
            <person name="Barry K."/>
            <person name="Miller A.N."/>
            <person name="Grigoriev I.V."/>
            <person name="Debuchy R."/>
            <person name="Gladieux P."/>
            <person name="Hiltunen Thoren M."/>
            <person name="Johannesson H."/>
        </authorList>
    </citation>
    <scope>NUCLEOTIDE SEQUENCE</scope>
    <source>
        <strain evidence="2">CBS 955.72</strain>
    </source>
</reference>
<sequence length="202" mass="21727">MGSSTSLDSAPDESSHFRHLKRKLPCGPGAPLVPSRPRAGLTVHIRGTEAATAAGKSRHDPLRPTRMVGAPSPPRAPSHTHSTLHARQLRAAISSVETPLSHNATSHQRNPAAFERRTVILRCDRDLAYPNRIPSHKLQPSRNLDLDPPAMAPAKASRTAHDESKSETLNLKEKNGAAGTHQSNGKMRRVASSAGSNLRESP</sequence>
<dbReference type="AlphaFoldDB" id="A0AAJ0MET2"/>
<protein>
    <submittedName>
        <fullName evidence="2">Uncharacterized protein</fullName>
    </submittedName>
</protein>
<proteinExistence type="predicted"/>
<feature type="region of interest" description="Disordered" evidence="1">
    <location>
        <begin position="1"/>
        <end position="80"/>
    </location>
</feature>
<evidence type="ECO:0000313" key="3">
    <source>
        <dbReference type="Proteomes" id="UP001275084"/>
    </source>
</evidence>
<reference evidence="2" key="2">
    <citation type="submission" date="2023-06" db="EMBL/GenBank/DDBJ databases">
        <authorList>
            <consortium name="Lawrence Berkeley National Laboratory"/>
            <person name="Haridas S."/>
            <person name="Hensen N."/>
            <person name="Bonometti L."/>
            <person name="Westerberg I."/>
            <person name="Brannstrom I.O."/>
            <person name="Guillou S."/>
            <person name="Cros-Aarteil S."/>
            <person name="Calhoun S."/>
            <person name="Kuo A."/>
            <person name="Mondo S."/>
            <person name="Pangilinan J."/>
            <person name="Riley R."/>
            <person name="Labutti K."/>
            <person name="Andreopoulos B."/>
            <person name="Lipzen A."/>
            <person name="Chen C."/>
            <person name="Yanf M."/>
            <person name="Daum C."/>
            <person name="Ng V."/>
            <person name="Clum A."/>
            <person name="Steindorff A."/>
            <person name="Ohm R."/>
            <person name="Martin F."/>
            <person name="Silar P."/>
            <person name="Natvig D."/>
            <person name="Lalanne C."/>
            <person name="Gautier V."/>
            <person name="Ament-Velasquez S.L."/>
            <person name="Kruys A."/>
            <person name="Hutchinson M.I."/>
            <person name="Powell A.J."/>
            <person name="Barry K."/>
            <person name="Miller A.N."/>
            <person name="Grigoriev I.V."/>
            <person name="Debuchy R."/>
            <person name="Gladieux P."/>
            <person name="Thoren M.H."/>
            <person name="Johannesson H."/>
        </authorList>
    </citation>
    <scope>NUCLEOTIDE SEQUENCE</scope>
    <source>
        <strain evidence="2">CBS 955.72</strain>
    </source>
</reference>
<organism evidence="2 3">
    <name type="scientific">Lasiosphaeria hispida</name>
    <dbReference type="NCBI Taxonomy" id="260671"/>
    <lineage>
        <taxon>Eukaryota</taxon>
        <taxon>Fungi</taxon>
        <taxon>Dikarya</taxon>
        <taxon>Ascomycota</taxon>
        <taxon>Pezizomycotina</taxon>
        <taxon>Sordariomycetes</taxon>
        <taxon>Sordariomycetidae</taxon>
        <taxon>Sordariales</taxon>
        <taxon>Lasiosphaeriaceae</taxon>
        <taxon>Lasiosphaeria</taxon>
    </lineage>
</organism>
<name>A0AAJ0MET2_9PEZI</name>
<accession>A0AAJ0MET2</accession>
<gene>
    <name evidence="2" type="ORF">B0T25DRAFT_213742</name>
</gene>
<evidence type="ECO:0000256" key="1">
    <source>
        <dbReference type="SAM" id="MobiDB-lite"/>
    </source>
</evidence>
<feature type="region of interest" description="Disordered" evidence="1">
    <location>
        <begin position="132"/>
        <end position="202"/>
    </location>
</feature>